<proteinExistence type="predicted"/>
<protein>
    <submittedName>
        <fullName evidence="2">Uncharacterized protein</fullName>
    </submittedName>
</protein>
<dbReference type="OrthoDB" id="5835829at2759"/>
<dbReference type="PANTHER" id="PTHR48045">
    <property type="entry name" value="UDP-GLYCOSYLTRANSFERASE 72B1"/>
    <property type="match status" value="1"/>
</dbReference>
<dbReference type="Gene3D" id="3.40.50.2000">
    <property type="entry name" value="Glycogen Phosphorylase B"/>
    <property type="match status" value="2"/>
</dbReference>
<gene>
    <name evidence="2" type="ORF">GIB67_035087</name>
</gene>
<accession>A0A7J7LBL6</accession>
<dbReference type="AlphaFoldDB" id="A0A7J7LBL6"/>
<keyword evidence="3" id="KW-1185">Reference proteome</keyword>
<dbReference type="GO" id="GO:0008194">
    <property type="term" value="F:UDP-glycosyltransferase activity"/>
    <property type="evidence" value="ECO:0007669"/>
    <property type="project" value="InterPro"/>
</dbReference>
<keyword evidence="1" id="KW-0808">Transferase</keyword>
<evidence type="ECO:0000313" key="2">
    <source>
        <dbReference type="EMBL" id="KAF6139939.1"/>
    </source>
</evidence>
<evidence type="ECO:0000256" key="1">
    <source>
        <dbReference type="ARBA" id="ARBA00022679"/>
    </source>
</evidence>
<dbReference type="PANTHER" id="PTHR48045:SF26">
    <property type="entry name" value="UDP-GLYCOSYLTRANSFERASE 74E2-LIKE"/>
    <property type="match status" value="1"/>
</dbReference>
<sequence>MGSEGNRRVETTHRLRQRDIRQGIGGEMVLSNGVLAHEAIGCFVTHCGWNSVLEGLSFEVPLVAMPKIWDQPTNAKFVADVWGVGIRAKANDKGIVGREELLFCIREVMEGERRKVIKRNISTWMASAKDATDIGGSSYVNIENFIACLASV</sequence>
<reference evidence="2 3" key="1">
    <citation type="journal article" date="2020" name="IScience">
        <title>Genome Sequencing of the Endangered Kingdonia uniflora (Circaeasteraceae, Ranunculales) Reveals Potential Mechanisms of Evolutionary Specialization.</title>
        <authorList>
            <person name="Sun Y."/>
            <person name="Deng T."/>
            <person name="Zhang A."/>
            <person name="Moore M.J."/>
            <person name="Landis J.B."/>
            <person name="Lin N."/>
            <person name="Zhang H."/>
            <person name="Zhang X."/>
            <person name="Huang J."/>
            <person name="Zhang X."/>
            <person name="Sun H."/>
            <person name="Wang H."/>
        </authorList>
    </citation>
    <scope>NUCLEOTIDE SEQUENCE [LARGE SCALE GENOMIC DNA]</scope>
    <source>
        <strain evidence="2">TB1705</strain>
        <tissue evidence="2">Leaf</tissue>
    </source>
</reference>
<name>A0A7J7LBL6_9MAGN</name>
<organism evidence="2 3">
    <name type="scientific">Kingdonia uniflora</name>
    <dbReference type="NCBI Taxonomy" id="39325"/>
    <lineage>
        <taxon>Eukaryota</taxon>
        <taxon>Viridiplantae</taxon>
        <taxon>Streptophyta</taxon>
        <taxon>Embryophyta</taxon>
        <taxon>Tracheophyta</taxon>
        <taxon>Spermatophyta</taxon>
        <taxon>Magnoliopsida</taxon>
        <taxon>Ranunculales</taxon>
        <taxon>Circaeasteraceae</taxon>
        <taxon>Kingdonia</taxon>
    </lineage>
</organism>
<evidence type="ECO:0000313" key="3">
    <source>
        <dbReference type="Proteomes" id="UP000541444"/>
    </source>
</evidence>
<comment type="caution">
    <text evidence="2">The sequence shown here is derived from an EMBL/GenBank/DDBJ whole genome shotgun (WGS) entry which is preliminary data.</text>
</comment>
<dbReference type="InterPro" id="IPR002213">
    <property type="entry name" value="UDP_glucos_trans"/>
</dbReference>
<dbReference type="Pfam" id="PF00201">
    <property type="entry name" value="UDPGT"/>
    <property type="match status" value="1"/>
</dbReference>
<dbReference type="SUPFAM" id="SSF53756">
    <property type="entry name" value="UDP-Glycosyltransferase/glycogen phosphorylase"/>
    <property type="match status" value="1"/>
</dbReference>
<dbReference type="CDD" id="cd03784">
    <property type="entry name" value="GT1_Gtf-like"/>
    <property type="match status" value="1"/>
</dbReference>
<dbReference type="EMBL" id="JACGCM010002430">
    <property type="protein sequence ID" value="KAF6139939.1"/>
    <property type="molecule type" value="Genomic_DNA"/>
</dbReference>
<dbReference type="Proteomes" id="UP000541444">
    <property type="component" value="Unassembled WGS sequence"/>
</dbReference>